<dbReference type="EMBL" id="JAUSUL010000003">
    <property type="protein sequence ID" value="MDQ0316839.1"/>
    <property type="molecule type" value="Genomic_DNA"/>
</dbReference>
<dbReference type="Proteomes" id="UP001229244">
    <property type="component" value="Unassembled WGS sequence"/>
</dbReference>
<dbReference type="Pfam" id="PF09523">
    <property type="entry name" value="DUF2390"/>
    <property type="match status" value="1"/>
</dbReference>
<accession>A0AAE3VQE5</accession>
<sequence length="170" mass="18726">MTSFPDHPFWTFSLETYGRPGVPEACLELQDRLVIDVNLLLFCLWSAKVGRSAFDAIEMADLIAETEDWHENVVKPLRKARRRMKRGANGVALDLVLDVRKRLAATEIETEHLEQLLIAAVAGEGTPAPADQPAETVARANVAVYYDAIGARPDSDDDAALDRILQTALA</sequence>
<evidence type="ECO:0000313" key="1">
    <source>
        <dbReference type="EMBL" id="MDQ0316839.1"/>
    </source>
</evidence>
<dbReference type="InterPro" id="IPR012659">
    <property type="entry name" value="CHP02444"/>
</dbReference>
<evidence type="ECO:0000313" key="2">
    <source>
        <dbReference type="Proteomes" id="UP001229244"/>
    </source>
</evidence>
<gene>
    <name evidence="1" type="ORF">J2S73_003315</name>
</gene>
<dbReference type="NCBIfam" id="TIGR02444">
    <property type="entry name" value="TIGR02444 family protein"/>
    <property type="match status" value="1"/>
</dbReference>
<keyword evidence="2" id="KW-1185">Reference proteome</keyword>
<proteinExistence type="predicted"/>
<dbReference type="AlphaFoldDB" id="A0AAE3VQE5"/>
<name>A0AAE3VQE5_9HYPH</name>
<organism evidence="1 2">
    <name type="scientific">Amorphus orientalis</name>
    <dbReference type="NCBI Taxonomy" id="649198"/>
    <lineage>
        <taxon>Bacteria</taxon>
        <taxon>Pseudomonadati</taxon>
        <taxon>Pseudomonadota</taxon>
        <taxon>Alphaproteobacteria</taxon>
        <taxon>Hyphomicrobiales</taxon>
        <taxon>Amorphaceae</taxon>
        <taxon>Amorphus</taxon>
    </lineage>
</organism>
<reference evidence="1" key="1">
    <citation type="submission" date="2023-07" db="EMBL/GenBank/DDBJ databases">
        <title>Genomic Encyclopedia of Type Strains, Phase IV (KMG-IV): sequencing the most valuable type-strain genomes for metagenomic binning, comparative biology and taxonomic classification.</title>
        <authorList>
            <person name="Goeker M."/>
        </authorList>
    </citation>
    <scope>NUCLEOTIDE SEQUENCE</scope>
    <source>
        <strain evidence="1">DSM 21202</strain>
    </source>
</reference>
<comment type="caution">
    <text evidence="1">The sequence shown here is derived from an EMBL/GenBank/DDBJ whole genome shotgun (WGS) entry which is preliminary data.</text>
</comment>
<protein>
    <submittedName>
        <fullName evidence="1">Uncharacterized protein (TIGR02444 family)</fullName>
    </submittedName>
</protein>
<dbReference type="RefSeq" id="WP_306886714.1">
    <property type="nucleotide sequence ID" value="NZ_JAUSUL010000003.1"/>
</dbReference>